<keyword evidence="4 5" id="KW-0472">Membrane</keyword>
<sequence length="590" mass="63629">MSGPSIAPLQARHVPSPAGSALAAALAGRGVKTLCIVAVLLWLTVTVALPLAGLLGKSLYDQKGNFTGLANFLRFFSEPALFSSLTHSLWVSTITTLAAVPLGFLYAWSLNRTTMRGKKFFRALAMAPLLAPTLMHGIVLIYLFGRKGLVTTGFFGAIPGWDIGLYGSTGIVIAEALYAFPPCFLILSTALSLTDARLYEAARALGASRWRIFTTVTLPGVKYGLISAVFVSFVSSFTDFGAPKVVGGSYNVLATDIYKHVIGQQNFVMGATVSVILLIPTALAFLADHIVQRRQSTAMASKAVPYQPKPNAGRDGLAMTVCCLLGSVFIIYLLTGLYASLVKVWPYKLSLTLAHFDFEATAGGGYRAFHNSLKMSAWSALLGTATAFFTGYVLEKFKECPRLRQVCSVLSLLPMALPGLVIGLAYIFFFNAPGWDFHGLRIPNPFTFLYGTMGLLVLSNLIYFHTVSFLTARTALKQLDSEYEAVSESLSVPFTRLLRTVTFPVCLPAVLEIGYYFFVRSMTTLSAVIFLYSADLPLAAVAVANMDDAGDTAAALAMCVVIVATNLAVRILYGACTAGLQRRARAWQTR</sequence>
<feature type="transmembrane region" description="Helical" evidence="5">
    <location>
        <begin position="267"/>
        <end position="287"/>
    </location>
</feature>
<gene>
    <name evidence="7" type="primary">modB_1</name>
    <name evidence="7" type="ORF">NNJEOMEG_00821</name>
</gene>
<evidence type="ECO:0000256" key="3">
    <source>
        <dbReference type="ARBA" id="ARBA00022989"/>
    </source>
</evidence>
<dbReference type="GO" id="GO:0005886">
    <property type="term" value="C:plasma membrane"/>
    <property type="evidence" value="ECO:0007669"/>
    <property type="project" value="UniProtKB-SubCell"/>
</dbReference>
<feature type="transmembrane region" description="Helical" evidence="5">
    <location>
        <begin position="553"/>
        <end position="573"/>
    </location>
</feature>
<evidence type="ECO:0000256" key="2">
    <source>
        <dbReference type="ARBA" id="ARBA00022692"/>
    </source>
</evidence>
<dbReference type="PANTHER" id="PTHR43496:SF1">
    <property type="entry name" value="POLYGALACTURONAN_RHAMNOGALACTURONAN TRANSPORT SYSTEM PERMEASE PROTEIN YTEP"/>
    <property type="match status" value="1"/>
</dbReference>
<evidence type="ECO:0000256" key="4">
    <source>
        <dbReference type="ARBA" id="ARBA00023136"/>
    </source>
</evidence>
<keyword evidence="5" id="KW-0813">Transport</keyword>
<dbReference type="InterPro" id="IPR017664">
    <property type="entry name" value="AminoethylPonate_ABC_perm-1"/>
</dbReference>
<dbReference type="PROSITE" id="PS50928">
    <property type="entry name" value="ABC_TM1"/>
    <property type="match status" value="2"/>
</dbReference>
<keyword evidence="3 5" id="KW-1133">Transmembrane helix</keyword>
<evidence type="ECO:0000313" key="8">
    <source>
        <dbReference type="Proteomes" id="UP000494245"/>
    </source>
</evidence>
<dbReference type="Proteomes" id="UP000494245">
    <property type="component" value="Unassembled WGS sequence"/>
</dbReference>
<dbReference type="CDD" id="cd06261">
    <property type="entry name" value="TM_PBP2"/>
    <property type="match status" value="2"/>
</dbReference>
<dbReference type="AlphaFoldDB" id="A0A6V8LJT2"/>
<evidence type="ECO:0000256" key="5">
    <source>
        <dbReference type="RuleBase" id="RU363032"/>
    </source>
</evidence>
<comment type="similarity">
    <text evidence="5">Belongs to the binding-protein-dependent transport system permease family.</text>
</comment>
<feature type="transmembrane region" description="Helical" evidence="5">
    <location>
        <begin position="317"/>
        <end position="341"/>
    </location>
</feature>
<evidence type="ECO:0000259" key="6">
    <source>
        <dbReference type="PROSITE" id="PS50928"/>
    </source>
</evidence>
<comment type="subcellular location">
    <subcellularLocation>
        <location evidence="1 5">Cell membrane</location>
        <topology evidence="1 5">Multi-pass membrane protein</topology>
    </subcellularLocation>
</comment>
<feature type="transmembrane region" description="Helical" evidence="5">
    <location>
        <begin position="375"/>
        <end position="394"/>
    </location>
</feature>
<dbReference type="PANTHER" id="PTHR43496">
    <property type="entry name" value="PROTEIN LPLB"/>
    <property type="match status" value="1"/>
</dbReference>
<feature type="transmembrane region" description="Helical" evidence="5">
    <location>
        <begin position="524"/>
        <end position="546"/>
    </location>
</feature>
<organism evidence="7 8">
    <name type="scientific">Fundidesulfovibrio magnetotacticus</name>
    <dbReference type="NCBI Taxonomy" id="2730080"/>
    <lineage>
        <taxon>Bacteria</taxon>
        <taxon>Pseudomonadati</taxon>
        <taxon>Thermodesulfobacteriota</taxon>
        <taxon>Desulfovibrionia</taxon>
        <taxon>Desulfovibrionales</taxon>
        <taxon>Desulfovibrionaceae</taxon>
        <taxon>Fundidesulfovibrio</taxon>
    </lineage>
</organism>
<comment type="caution">
    <text evidence="7">The sequence shown here is derived from an EMBL/GenBank/DDBJ whole genome shotgun (WGS) entry which is preliminary data.</text>
</comment>
<feature type="transmembrane region" description="Helical" evidence="5">
    <location>
        <begin position="89"/>
        <end position="108"/>
    </location>
</feature>
<feature type="transmembrane region" description="Helical" evidence="5">
    <location>
        <begin position="212"/>
        <end position="234"/>
    </location>
</feature>
<dbReference type="Gene3D" id="1.10.3720.10">
    <property type="entry name" value="MetI-like"/>
    <property type="match status" value="2"/>
</dbReference>
<dbReference type="InterPro" id="IPR000515">
    <property type="entry name" value="MetI-like"/>
</dbReference>
<dbReference type="NCBIfam" id="TIGR03262">
    <property type="entry name" value="PhnU2"/>
    <property type="match status" value="1"/>
</dbReference>
<dbReference type="SUPFAM" id="SSF161098">
    <property type="entry name" value="MetI-like"/>
    <property type="match status" value="2"/>
</dbReference>
<feature type="transmembrane region" description="Helical" evidence="5">
    <location>
        <begin position="406"/>
        <end position="429"/>
    </location>
</feature>
<dbReference type="InterPro" id="IPR035906">
    <property type="entry name" value="MetI-like_sf"/>
</dbReference>
<protein>
    <submittedName>
        <fullName evidence="7">Molybdenum transport system permease protein ModB</fullName>
    </submittedName>
</protein>
<keyword evidence="8" id="KW-1185">Reference proteome</keyword>
<feature type="transmembrane region" description="Helical" evidence="5">
    <location>
        <begin position="120"/>
        <end position="145"/>
    </location>
</feature>
<dbReference type="RefSeq" id="WP_173081567.1">
    <property type="nucleotide sequence ID" value="NZ_BLTE01000002.1"/>
</dbReference>
<evidence type="ECO:0000256" key="1">
    <source>
        <dbReference type="ARBA" id="ARBA00004651"/>
    </source>
</evidence>
<reference evidence="7 8" key="1">
    <citation type="submission" date="2020-04" db="EMBL/GenBank/DDBJ databases">
        <authorList>
            <consortium name="Desulfovibrio sp. FSS-1 genome sequencing consortium"/>
            <person name="Shimoshige H."/>
            <person name="Kobayashi H."/>
            <person name="Maekawa T."/>
        </authorList>
    </citation>
    <scope>NUCLEOTIDE SEQUENCE [LARGE SCALE GENOMIC DNA]</scope>
    <source>
        <strain evidence="7 8">SIID29052-01</strain>
    </source>
</reference>
<dbReference type="GO" id="GO:0055085">
    <property type="term" value="P:transmembrane transport"/>
    <property type="evidence" value="ECO:0007669"/>
    <property type="project" value="InterPro"/>
</dbReference>
<feature type="transmembrane region" description="Helical" evidence="5">
    <location>
        <begin position="34"/>
        <end position="55"/>
    </location>
</feature>
<proteinExistence type="inferred from homology"/>
<dbReference type="EMBL" id="BLTE01000002">
    <property type="protein sequence ID" value="GFK92992.1"/>
    <property type="molecule type" value="Genomic_DNA"/>
</dbReference>
<feature type="domain" description="ABC transmembrane type-1" evidence="6">
    <location>
        <begin position="369"/>
        <end position="573"/>
    </location>
</feature>
<dbReference type="Pfam" id="PF00528">
    <property type="entry name" value="BPD_transp_1"/>
    <property type="match status" value="2"/>
</dbReference>
<accession>A0A6V8LJT2</accession>
<evidence type="ECO:0000313" key="7">
    <source>
        <dbReference type="EMBL" id="GFK92992.1"/>
    </source>
</evidence>
<reference evidence="7 8" key="2">
    <citation type="submission" date="2020-05" db="EMBL/GenBank/DDBJ databases">
        <title>Draft genome sequence of Desulfovibrio sp. strainFSS-1.</title>
        <authorList>
            <person name="Shimoshige H."/>
            <person name="Kobayashi H."/>
            <person name="Maekawa T."/>
        </authorList>
    </citation>
    <scope>NUCLEOTIDE SEQUENCE [LARGE SCALE GENOMIC DNA]</scope>
    <source>
        <strain evidence="7 8">SIID29052-01</strain>
    </source>
</reference>
<feature type="domain" description="ABC transmembrane type-1" evidence="6">
    <location>
        <begin position="85"/>
        <end position="287"/>
    </location>
</feature>
<feature type="transmembrane region" description="Helical" evidence="5">
    <location>
        <begin position="449"/>
        <end position="476"/>
    </location>
</feature>
<name>A0A6V8LJT2_9BACT</name>
<feature type="transmembrane region" description="Helical" evidence="5">
    <location>
        <begin position="165"/>
        <end position="191"/>
    </location>
</feature>
<keyword evidence="2 5" id="KW-0812">Transmembrane</keyword>